<name>A0ABY1Z2G3_9GAMM</name>
<dbReference type="Gene3D" id="3.40.50.300">
    <property type="entry name" value="P-loop containing nucleotide triphosphate hydrolases"/>
    <property type="match status" value="1"/>
</dbReference>
<keyword evidence="1" id="KW-0547">Nucleotide-binding</keyword>
<dbReference type="InterPro" id="IPR027417">
    <property type="entry name" value="P-loop_NTPase"/>
</dbReference>
<dbReference type="InterPro" id="IPR003593">
    <property type="entry name" value="AAA+_ATPase"/>
</dbReference>
<evidence type="ECO:0000313" key="5">
    <source>
        <dbReference type="Proteomes" id="UP000291334"/>
    </source>
</evidence>
<dbReference type="PANTHER" id="PTHR23077:SF171">
    <property type="entry name" value="NUCLEAR VALOSIN-CONTAINING PROTEIN-LIKE"/>
    <property type="match status" value="1"/>
</dbReference>
<evidence type="ECO:0000256" key="1">
    <source>
        <dbReference type="ARBA" id="ARBA00022741"/>
    </source>
</evidence>
<comment type="caution">
    <text evidence="4">The sequence shown here is derived from an EMBL/GenBank/DDBJ whole genome shotgun (WGS) entry which is preliminary data.</text>
</comment>
<dbReference type="SUPFAM" id="SSF52540">
    <property type="entry name" value="P-loop containing nucleoside triphosphate hydrolases"/>
    <property type="match status" value="1"/>
</dbReference>
<dbReference type="CDD" id="cd19481">
    <property type="entry name" value="RecA-like_protease"/>
    <property type="match status" value="1"/>
</dbReference>
<evidence type="ECO:0000313" key="4">
    <source>
        <dbReference type="EMBL" id="TBV02473.1"/>
    </source>
</evidence>
<sequence length="550" mass="59881">MAEHRSQPGEAAWLDELRLAYESGAHGQFVLYGNVADRFPLDGRLVSLTRYLEARLLGTFHIVFLFDPGNGLSLLRGSERFAQWPAAEKVQPWPRGPQEAVELISRYLRYRANLRALGRGDDEHVAVILRGADLFLPASLQGDFATASLASLVRDWAAEPPFSDMAFASLLIADNLNDLHPLVANNPRIDRIQVPLPDAASLERCLAQLRVEHPAAFADDEGGAAQALAGVSLSALTSLVRRRAHQGRLLGARDWVEAKKELVEADAAGLVEFIESARTLDDYHGQDALKTWLRQDMLLWQAADLRALPKGYIVCGPVGTGKTYLVECLAGEAGVPVVKLKNFRDRWVGSSEGNLEKIFRLIRGLGRCIVFIDEADQTLGKRDGGSGDSGLSGRIYSMIAQEMGAADNRGKVIWMLASSRPDLIEVDLKRPGRVDVKIPLLPTTTVAESAGLLGAMLGRFDLELEREALQALALPVLLTPGAAEALAVKVYRQVRTAAMAPIAALQACLQGYQPPVSEQVLRLQMAIAIREATDIAFVPESLRSLGQEAP</sequence>
<keyword evidence="5" id="KW-1185">Reference proteome</keyword>
<feature type="domain" description="AAA+ ATPase" evidence="3">
    <location>
        <begin position="308"/>
        <end position="444"/>
    </location>
</feature>
<dbReference type="EMBL" id="QJUM01000024">
    <property type="protein sequence ID" value="TBV02473.1"/>
    <property type="molecule type" value="Genomic_DNA"/>
</dbReference>
<organism evidence="4 5">
    <name type="scientific">Phytopseudomonas dryadis</name>
    <dbReference type="NCBI Taxonomy" id="2487520"/>
    <lineage>
        <taxon>Bacteria</taxon>
        <taxon>Pseudomonadati</taxon>
        <taxon>Pseudomonadota</taxon>
        <taxon>Gammaproteobacteria</taxon>
        <taxon>Pseudomonadales</taxon>
        <taxon>Pseudomonadaceae</taxon>
        <taxon>Phytopseudomonas</taxon>
    </lineage>
</organism>
<dbReference type="Pfam" id="PF00004">
    <property type="entry name" value="AAA"/>
    <property type="match status" value="1"/>
</dbReference>
<reference evidence="4 5" key="1">
    <citation type="submission" date="2018-06" db="EMBL/GenBank/DDBJ databases">
        <title>Three novel Pseudomonas species isolated from symptomatic oak.</title>
        <authorList>
            <person name="Bueno-Gonzalez V."/>
            <person name="Brady C."/>
        </authorList>
    </citation>
    <scope>NUCLEOTIDE SEQUENCE [LARGE SCALE GENOMIC DNA]</scope>
    <source>
        <strain evidence="4 5">P26B</strain>
    </source>
</reference>
<keyword evidence="2" id="KW-0067">ATP-binding</keyword>
<dbReference type="Proteomes" id="UP000291334">
    <property type="component" value="Unassembled WGS sequence"/>
</dbReference>
<dbReference type="InterPro" id="IPR050168">
    <property type="entry name" value="AAA_ATPase_domain"/>
</dbReference>
<proteinExistence type="predicted"/>
<accession>A0ABY1Z2G3</accession>
<dbReference type="InterPro" id="IPR003959">
    <property type="entry name" value="ATPase_AAA_core"/>
</dbReference>
<evidence type="ECO:0000259" key="3">
    <source>
        <dbReference type="SMART" id="SM00382"/>
    </source>
</evidence>
<evidence type="ECO:0000256" key="2">
    <source>
        <dbReference type="ARBA" id="ARBA00022840"/>
    </source>
</evidence>
<dbReference type="SMART" id="SM00382">
    <property type="entry name" value="AAA"/>
    <property type="match status" value="1"/>
</dbReference>
<dbReference type="PANTHER" id="PTHR23077">
    <property type="entry name" value="AAA-FAMILY ATPASE"/>
    <property type="match status" value="1"/>
</dbReference>
<protein>
    <recommendedName>
        <fullName evidence="3">AAA+ ATPase domain-containing protein</fullName>
    </recommendedName>
</protein>
<dbReference type="RefSeq" id="WP_131177813.1">
    <property type="nucleotide sequence ID" value="NZ_QJUM01000024.1"/>
</dbReference>
<gene>
    <name evidence="4" type="ORF">DNK34_19035</name>
</gene>